<protein>
    <recommendedName>
        <fullName evidence="2">Fungal-type protein kinase domain-containing protein</fullName>
    </recommendedName>
</protein>
<comment type="caution">
    <text evidence="3">The sequence shown here is derived from an EMBL/GenBank/DDBJ whole genome shotgun (WGS) entry which is preliminary data.</text>
</comment>
<keyword evidence="4" id="KW-1185">Reference proteome</keyword>
<evidence type="ECO:0000259" key="2">
    <source>
        <dbReference type="Pfam" id="PF17667"/>
    </source>
</evidence>
<dbReference type="EMBL" id="JARIHO010000016">
    <property type="protein sequence ID" value="KAJ7349317.1"/>
    <property type="molecule type" value="Genomic_DNA"/>
</dbReference>
<evidence type="ECO:0000313" key="3">
    <source>
        <dbReference type="EMBL" id="KAJ7349317.1"/>
    </source>
</evidence>
<proteinExistence type="predicted"/>
<feature type="region of interest" description="Disordered" evidence="1">
    <location>
        <begin position="1"/>
        <end position="25"/>
    </location>
</feature>
<name>A0AAD7ETT9_9AGAR</name>
<dbReference type="InterPro" id="IPR040976">
    <property type="entry name" value="Pkinase_fungal"/>
</dbReference>
<sequence length="798" mass="89536">MPQMFSPRLSADPPSNDGTPKQVMGSGCVSLVFTSTPMKVTSRTAVISPENPTSAPSSDRRQKELIGIMRGEIGRETWQFKDARRISRILSPKTHIPGKSCDDIDGFDCTVDGPEFTTAFEEAARQLEREQWAWGAYHKEKDSYDDVGKFLNACVTAGSKALSDKALEGTWYQNLTFVKYDKVMGDGVGDAPPLKPDIGGVNDKNPALTLYWSPSDGLDRSRMQLPVEVKDEWSDLIAQAATYGRSLFSANPSRVFALVLGVNHRTKTLRFLLFHRGGLTTHTELQLDTPEGRAEILRVIMTILLWSEAQHAGFVSTSNNFHHLLPVSPDSHTKATGHPPNLPFSKFWKYLRGNGFAEKSRIVYDHAGNLPIYPRHPTYPLKWSPPSNLTLLEGSISNGQDVVLKASWQTDSRKDVEREMFKAGAGAFGTPAVFCSYEGTHLDGVPISNRLLLPSPKEVENDPGLHYPLFVKDKDDGTPPPNPEVRTLCYTVFFTAGQSLTEAKSSHELCMALVHGLLGWLSYYKSGFMQRDISIGNVLLAVGDARSKDPFSITGDVLDPLWPPSSLDAALHSRMEFKRSEISASQIVSEIMVLVGQLEIKDTFIAFVTDGDMAANWKTYFNDERNQIKSGTPEFMSLALHRAMGHDEPYIHSPVDDIQSFFWLAVWAVLFNSRPHTRSRSEFIWGQNLRSGVRAVKSDFVNELMTTVRSLRGRGPIGTQVFPLLQDWWRRQRDLAEEWQRNVVAEAAKIPEHEVDNIRCFYLHHFHLYALRGVKEFLDLVTYEDFDDSEPPSSAFEF</sequence>
<organism evidence="3 4">
    <name type="scientific">Mycena albidolilacea</name>
    <dbReference type="NCBI Taxonomy" id="1033008"/>
    <lineage>
        <taxon>Eukaryota</taxon>
        <taxon>Fungi</taxon>
        <taxon>Dikarya</taxon>
        <taxon>Basidiomycota</taxon>
        <taxon>Agaricomycotina</taxon>
        <taxon>Agaricomycetes</taxon>
        <taxon>Agaricomycetidae</taxon>
        <taxon>Agaricales</taxon>
        <taxon>Marasmiineae</taxon>
        <taxon>Mycenaceae</taxon>
        <taxon>Mycena</taxon>
    </lineage>
</organism>
<dbReference type="Proteomes" id="UP001218218">
    <property type="component" value="Unassembled WGS sequence"/>
</dbReference>
<accession>A0AAD7ETT9</accession>
<dbReference type="PANTHER" id="PTHR38248:SF2">
    <property type="entry name" value="FUNK1 11"/>
    <property type="match status" value="1"/>
</dbReference>
<evidence type="ECO:0000256" key="1">
    <source>
        <dbReference type="SAM" id="MobiDB-lite"/>
    </source>
</evidence>
<feature type="domain" description="Fungal-type protein kinase" evidence="2">
    <location>
        <begin position="401"/>
        <end position="668"/>
    </location>
</feature>
<dbReference type="PANTHER" id="PTHR38248">
    <property type="entry name" value="FUNK1 6"/>
    <property type="match status" value="1"/>
</dbReference>
<dbReference type="AlphaFoldDB" id="A0AAD7ETT9"/>
<gene>
    <name evidence="3" type="ORF">DFH08DRAFT_959475</name>
</gene>
<dbReference type="Pfam" id="PF17667">
    <property type="entry name" value="Pkinase_fungal"/>
    <property type="match status" value="1"/>
</dbReference>
<evidence type="ECO:0000313" key="4">
    <source>
        <dbReference type="Proteomes" id="UP001218218"/>
    </source>
</evidence>
<reference evidence="3" key="1">
    <citation type="submission" date="2023-03" db="EMBL/GenBank/DDBJ databases">
        <title>Massive genome expansion in bonnet fungi (Mycena s.s.) driven by repeated elements and novel gene families across ecological guilds.</title>
        <authorList>
            <consortium name="Lawrence Berkeley National Laboratory"/>
            <person name="Harder C.B."/>
            <person name="Miyauchi S."/>
            <person name="Viragh M."/>
            <person name="Kuo A."/>
            <person name="Thoen E."/>
            <person name="Andreopoulos B."/>
            <person name="Lu D."/>
            <person name="Skrede I."/>
            <person name="Drula E."/>
            <person name="Henrissat B."/>
            <person name="Morin E."/>
            <person name="Kohler A."/>
            <person name="Barry K."/>
            <person name="LaButti K."/>
            <person name="Morin E."/>
            <person name="Salamov A."/>
            <person name="Lipzen A."/>
            <person name="Mereny Z."/>
            <person name="Hegedus B."/>
            <person name="Baldrian P."/>
            <person name="Stursova M."/>
            <person name="Weitz H."/>
            <person name="Taylor A."/>
            <person name="Grigoriev I.V."/>
            <person name="Nagy L.G."/>
            <person name="Martin F."/>
            <person name="Kauserud H."/>
        </authorList>
    </citation>
    <scope>NUCLEOTIDE SEQUENCE</scope>
    <source>
        <strain evidence="3">CBHHK002</strain>
    </source>
</reference>